<keyword evidence="6" id="KW-0255">Endonuclease</keyword>
<evidence type="ECO:0000256" key="1">
    <source>
        <dbReference type="ARBA" id="ARBA00022722"/>
    </source>
</evidence>
<sequence length="194" mass="22464">MMKKAPQKAKRPCSYQACSGYAINQGYCDKHQGKIKQRDRDRGTAHQRGYDARWEKERTVFLESNPLCVDHKKRGYIEVATVVDHIVPHKGDKQLFWDKLNWQPLCKPCHDRKTATEDRGAWVPQYTPSKANLNSINPFFAGDQVQATTGVAFETMQCSEYDIFTVIESDSKSIVVKDQDEWVHRLHHSHFKRA</sequence>
<dbReference type="Proteomes" id="UP000509126">
    <property type="component" value="Chromosome"/>
</dbReference>
<dbReference type="CDD" id="cd00085">
    <property type="entry name" value="HNHc"/>
    <property type="match status" value="1"/>
</dbReference>
<dbReference type="GO" id="GO:0004519">
    <property type="term" value="F:endonuclease activity"/>
    <property type="evidence" value="ECO:0007669"/>
    <property type="project" value="UniProtKB-KW"/>
</dbReference>
<evidence type="ECO:0000313" key="7">
    <source>
        <dbReference type="Proteomes" id="UP000509126"/>
    </source>
</evidence>
<dbReference type="GO" id="GO:0016787">
    <property type="term" value="F:hydrolase activity"/>
    <property type="evidence" value="ECO:0007669"/>
    <property type="project" value="UniProtKB-KW"/>
</dbReference>
<organism evidence="6 7">
    <name type="scientific">Acinetobacter lwoffii</name>
    <dbReference type="NCBI Taxonomy" id="28090"/>
    <lineage>
        <taxon>Bacteria</taxon>
        <taxon>Pseudomonadati</taxon>
        <taxon>Pseudomonadota</taxon>
        <taxon>Gammaproteobacteria</taxon>
        <taxon>Moraxellales</taxon>
        <taxon>Moraxellaceae</taxon>
        <taxon>Acinetobacter</taxon>
    </lineage>
</organism>
<dbReference type="PANTHER" id="PTHR41286">
    <property type="entry name" value="HNH NUCLEASE YAJD-RELATED"/>
    <property type="match status" value="1"/>
</dbReference>
<keyword evidence="1" id="KW-0540">Nuclease</keyword>
<dbReference type="SMART" id="SM00507">
    <property type="entry name" value="HNHc"/>
    <property type="match status" value="1"/>
</dbReference>
<proteinExistence type="inferred from homology"/>
<accession>A0A6N1MLQ5</accession>
<evidence type="ECO:0000313" key="6">
    <source>
        <dbReference type="EMBL" id="QKU22983.1"/>
    </source>
</evidence>
<evidence type="ECO:0000256" key="2">
    <source>
        <dbReference type="ARBA" id="ARBA00022801"/>
    </source>
</evidence>
<dbReference type="InterPro" id="IPR003615">
    <property type="entry name" value="HNH_nuc"/>
</dbReference>
<dbReference type="GO" id="GO:0008270">
    <property type="term" value="F:zinc ion binding"/>
    <property type="evidence" value="ECO:0007669"/>
    <property type="project" value="InterPro"/>
</dbReference>
<dbReference type="AlphaFoldDB" id="A0A6N1MLQ5"/>
<protein>
    <recommendedName>
        <fullName evidence="4">Putative HNH nuclease YajD</fullName>
    </recommendedName>
</protein>
<dbReference type="GO" id="GO:0005829">
    <property type="term" value="C:cytosol"/>
    <property type="evidence" value="ECO:0007669"/>
    <property type="project" value="TreeGrafter"/>
</dbReference>
<dbReference type="PANTHER" id="PTHR41286:SF1">
    <property type="entry name" value="HNH NUCLEASE YAJD-RELATED"/>
    <property type="match status" value="1"/>
</dbReference>
<dbReference type="InterPro" id="IPR002711">
    <property type="entry name" value="HNH"/>
</dbReference>
<feature type="domain" description="HNH nuclease" evidence="5">
    <location>
        <begin position="56"/>
        <end position="111"/>
    </location>
</feature>
<dbReference type="Pfam" id="PF01844">
    <property type="entry name" value="HNH"/>
    <property type="match status" value="1"/>
</dbReference>
<gene>
    <name evidence="6" type="ORF">FOB19_04075</name>
</gene>
<dbReference type="EMBL" id="CP054803">
    <property type="protein sequence ID" value="QKU22983.1"/>
    <property type="molecule type" value="Genomic_DNA"/>
</dbReference>
<evidence type="ECO:0000259" key="5">
    <source>
        <dbReference type="SMART" id="SM00507"/>
    </source>
</evidence>
<keyword evidence="2" id="KW-0378">Hydrolase</keyword>
<reference evidence="6 7" key="1">
    <citation type="submission" date="2019-11" db="EMBL/GenBank/DDBJ databases">
        <title>FDA dAtabase for Regulatory Grade micrObial Sequences (FDA-ARGOS): Supporting development and validation of Infectious Disease Dx tests.</title>
        <authorList>
            <person name="Patel R."/>
            <person name="Rucinski S."/>
            <person name="Tallon L."/>
            <person name="Sadzewicz L."/>
            <person name="Vavikolanu K."/>
            <person name="Mehta A."/>
            <person name="Aluvathingal J."/>
            <person name="Nadendla S."/>
            <person name="Nandy P."/>
            <person name="Geyer C."/>
            <person name="Yan Y."/>
            <person name="Sichtig H."/>
        </authorList>
    </citation>
    <scope>NUCLEOTIDE SEQUENCE [LARGE SCALE GENOMIC DNA]</scope>
    <source>
        <strain evidence="6 7">FDAARGOS_557</strain>
    </source>
</reference>
<dbReference type="GO" id="GO:0003676">
    <property type="term" value="F:nucleic acid binding"/>
    <property type="evidence" value="ECO:0007669"/>
    <property type="project" value="InterPro"/>
</dbReference>
<comment type="similarity">
    <text evidence="3">Belongs to the HNH nuclease family.</text>
</comment>
<evidence type="ECO:0000256" key="4">
    <source>
        <dbReference type="ARBA" id="ARBA00040194"/>
    </source>
</evidence>
<evidence type="ECO:0000256" key="3">
    <source>
        <dbReference type="ARBA" id="ARBA00038412"/>
    </source>
</evidence>
<name>A0A6N1MLQ5_ACILW</name>